<keyword evidence="7" id="KW-0611">Plant defense</keyword>
<evidence type="ECO:0000313" key="10">
    <source>
        <dbReference type="EMBL" id="KAG7579351.1"/>
    </source>
</evidence>
<feature type="signal peptide" evidence="9">
    <location>
        <begin position="1"/>
        <end position="23"/>
    </location>
</feature>
<keyword evidence="11" id="KW-1185">Reference proteome</keyword>
<accession>A0A8T2AYG1</accession>
<keyword evidence="5" id="KW-0295">Fungicide</keyword>
<dbReference type="Proteomes" id="UP000694240">
    <property type="component" value="Chromosome 8"/>
</dbReference>
<protein>
    <submittedName>
        <fullName evidence="10">Uncharacterized protein</fullName>
    </submittedName>
</protein>
<organism evidence="10 11">
    <name type="scientific">Arabidopsis thaliana x Arabidopsis arenosa</name>
    <dbReference type="NCBI Taxonomy" id="1240361"/>
    <lineage>
        <taxon>Eukaryota</taxon>
        <taxon>Viridiplantae</taxon>
        <taxon>Streptophyta</taxon>
        <taxon>Embryophyta</taxon>
        <taxon>Tracheophyta</taxon>
        <taxon>Spermatophyta</taxon>
        <taxon>Magnoliopsida</taxon>
        <taxon>eudicotyledons</taxon>
        <taxon>Gunneridae</taxon>
        <taxon>Pentapetalae</taxon>
        <taxon>rosids</taxon>
        <taxon>malvids</taxon>
        <taxon>Brassicales</taxon>
        <taxon>Brassicaceae</taxon>
        <taxon>Camelineae</taxon>
        <taxon>Arabidopsis</taxon>
    </lineage>
</organism>
<dbReference type="GO" id="GO:0031640">
    <property type="term" value="P:killing of cells of another organism"/>
    <property type="evidence" value="ECO:0007669"/>
    <property type="project" value="UniProtKB-KW"/>
</dbReference>
<evidence type="ECO:0000256" key="7">
    <source>
        <dbReference type="ARBA" id="ARBA00022821"/>
    </source>
</evidence>
<evidence type="ECO:0000256" key="3">
    <source>
        <dbReference type="ARBA" id="ARBA00022525"/>
    </source>
</evidence>
<keyword evidence="6 9" id="KW-0732">Signal</keyword>
<dbReference type="EMBL" id="JAEFBK010000008">
    <property type="protein sequence ID" value="KAG7579351.1"/>
    <property type="molecule type" value="Genomic_DNA"/>
</dbReference>
<comment type="similarity">
    <text evidence="2">Belongs to the DEFL family.</text>
</comment>
<dbReference type="GO" id="GO:0005576">
    <property type="term" value="C:extracellular region"/>
    <property type="evidence" value="ECO:0007669"/>
    <property type="project" value="UniProtKB-SubCell"/>
</dbReference>
<dbReference type="PANTHER" id="PTHR34450:SF6">
    <property type="entry name" value="DEFENSIN-LIKE PROTEIN 241-RELATED"/>
    <property type="match status" value="1"/>
</dbReference>
<keyword evidence="3" id="KW-0964">Secreted</keyword>
<name>A0A8T2AYG1_9BRAS</name>
<evidence type="ECO:0000256" key="2">
    <source>
        <dbReference type="ARBA" id="ARBA00006722"/>
    </source>
</evidence>
<evidence type="ECO:0000313" key="11">
    <source>
        <dbReference type="Proteomes" id="UP000694240"/>
    </source>
</evidence>
<dbReference type="PANTHER" id="PTHR34450">
    <property type="entry name" value="DEFENSIN-LIKE PROTEIN 245-RELATED"/>
    <property type="match status" value="1"/>
</dbReference>
<keyword evidence="4" id="KW-0929">Antimicrobial</keyword>
<dbReference type="AlphaFoldDB" id="A0A8T2AYG1"/>
<sequence>MRYATSFIVVCLLILVVTNHVNGQSKTKCLAKLEGYGTCGPNGSKLCLNELEQDPKHSKFRKVANGCECQDRGKRKEFNMGLSHSCVCYSSRSCEGPINGIGSSQ</sequence>
<comment type="subcellular location">
    <subcellularLocation>
        <location evidence="1">Secreted</location>
    </subcellularLocation>
</comment>
<evidence type="ECO:0000256" key="4">
    <source>
        <dbReference type="ARBA" id="ARBA00022529"/>
    </source>
</evidence>
<gene>
    <name evidence="10" type="ORF">ISN45_Aa03g035100</name>
</gene>
<evidence type="ECO:0000256" key="9">
    <source>
        <dbReference type="SAM" id="SignalP"/>
    </source>
</evidence>
<evidence type="ECO:0000256" key="6">
    <source>
        <dbReference type="ARBA" id="ARBA00022729"/>
    </source>
</evidence>
<evidence type="ECO:0000256" key="5">
    <source>
        <dbReference type="ARBA" id="ARBA00022577"/>
    </source>
</evidence>
<feature type="chain" id="PRO_5035883296" evidence="9">
    <location>
        <begin position="24"/>
        <end position="105"/>
    </location>
</feature>
<keyword evidence="8" id="KW-1015">Disulfide bond</keyword>
<dbReference type="InterPro" id="IPR010682">
    <property type="entry name" value="SCRL"/>
</dbReference>
<evidence type="ECO:0000256" key="1">
    <source>
        <dbReference type="ARBA" id="ARBA00004613"/>
    </source>
</evidence>
<dbReference type="GO" id="GO:0050832">
    <property type="term" value="P:defense response to fungus"/>
    <property type="evidence" value="ECO:0007669"/>
    <property type="project" value="UniProtKB-KW"/>
</dbReference>
<proteinExistence type="inferred from homology"/>
<reference evidence="10 11" key="1">
    <citation type="submission" date="2020-12" db="EMBL/GenBank/DDBJ databases">
        <title>Concerted genomic and epigenomic changes stabilize Arabidopsis allopolyploids.</title>
        <authorList>
            <person name="Chen Z."/>
        </authorList>
    </citation>
    <scope>NUCLEOTIDE SEQUENCE [LARGE SCALE GENOMIC DNA]</scope>
    <source>
        <strain evidence="10">Allo738</strain>
        <tissue evidence="10">Leaf</tissue>
    </source>
</reference>
<comment type="caution">
    <text evidence="10">The sequence shown here is derived from an EMBL/GenBank/DDBJ whole genome shotgun (WGS) entry which is preliminary data.</text>
</comment>
<dbReference type="GO" id="GO:0007165">
    <property type="term" value="P:signal transduction"/>
    <property type="evidence" value="ECO:0007669"/>
    <property type="project" value="InterPro"/>
</dbReference>
<evidence type="ECO:0000256" key="8">
    <source>
        <dbReference type="ARBA" id="ARBA00023157"/>
    </source>
</evidence>